<dbReference type="InterPro" id="IPR032774">
    <property type="entry name" value="WG_beta_rep"/>
</dbReference>
<keyword evidence="4" id="KW-0132">Cell division</keyword>
<evidence type="ECO:0000256" key="1">
    <source>
        <dbReference type="SAM" id="MobiDB-lite"/>
    </source>
</evidence>
<dbReference type="GO" id="GO:0051301">
    <property type="term" value="P:cell division"/>
    <property type="evidence" value="ECO:0007669"/>
    <property type="project" value="UniProtKB-KW"/>
</dbReference>
<proteinExistence type="predicted"/>
<keyword evidence="4" id="KW-0131">Cell cycle</keyword>
<keyword evidence="2" id="KW-1133">Transmembrane helix</keyword>
<feature type="region of interest" description="Disordered" evidence="1">
    <location>
        <begin position="22"/>
        <end position="53"/>
    </location>
</feature>
<organism evidence="4 5">
    <name type="scientific">Blautia caecimuris</name>
    <dbReference type="NCBI Taxonomy" id="1796615"/>
    <lineage>
        <taxon>Bacteria</taxon>
        <taxon>Bacillati</taxon>
        <taxon>Bacillota</taxon>
        <taxon>Clostridia</taxon>
        <taxon>Lachnospirales</taxon>
        <taxon>Lachnospiraceae</taxon>
        <taxon>Blautia</taxon>
    </lineage>
</organism>
<keyword evidence="2" id="KW-0812">Transmembrane</keyword>
<feature type="compositionally biased region" description="Basic residues" evidence="1">
    <location>
        <begin position="41"/>
        <end position="53"/>
    </location>
</feature>
<protein>
    <submittedName>
        <fullName evidence="4">Cell division protein FtsL</fullName>
    </submittedName>
</protein>
<feature type="domain" description="Zinc-ribbon" evidence="3">
    <location>
        <begin position="2"/>
        <end position="24"/>
    </location>
</feature>
<feature type="transmembrane region" description="Helical" evidence="2">
    <location>
        <begin position="57"/>
        <end position="75"/>
    </location>
</feature>
<evidence type="ECO:0000313" key="5">
    <source>
        <dbReference type="Proteomes" id="UP001549106"/>
    </source>
</evidence>
<keyword evidence="5" id="KW-1185">Reference proteome</keyword>
<accession>A0ABV2LXI0</accession>
<reference evidence="4 5" key="1">
    <citation type="submission" date="2024-06" db="EMBL/GenBank/DDBJ databases">
        <title>Genomic Encyclopedia of Type Strains, Phase IV (KMG-IV): sequencing the most valuable type-strain genomes for metagenomic binning, comparative biology and taxonomic classification.</title>
        <authorList>
            <person name="Goeker M."/>
        </authorList>
    </citation>
    <scope>NUCLEOTIDE SEQUENCE [LARGE SCALE GENOMIC DNA]</scope>
    <source>
        <strain evidence="4 5">DSM 29492</strain>
    </source>
</reference>
<dbReference type="Proteomes" id="UP001549106">
    <property type="component" value="Unassembled WGS sequence"/>
</dbReference>
<dbReference type="EMBL" id="JBEPMJ010000001">
    <property type="protein sequence ID" value="MET3748826.1"/>
    <property type="molecule type" value="Genomic_DNA"/>
</dbReference>
<dbReference type="Pfam" id="PF13240">
    <property type="entry name" value="Zn_Ribbon_1"/>
    <property type="match status" value="1"/>
</dbReference>
<feature type="compositionally biased region" description="Basic and acidic residues" evidence="1">
    <location>
        <begin position="27"/>
        <end position="40"/>
    </location>
</feature>
<dbReference type="PANTHER" id="PTHR37841">
    <property type="entry name" value="GLR2918 PROTEIN"/>
    <property type="match status" value="1"/>
</dbReference>
<keyword evidence="2" id="KW-0472">Membrane</keyword>
<evidence type="ECO:0000259" key="3">
    <source>
        <dbReference type="Pfam" id="PF13240"/>
    </source>
</evidence>
<feature type="region of interest" description="Disordered" evidence="1">
    <location>
        <begin position="838"/>
        <end position="860"/>
    </location>
</feature>
<dbReference type="Pfam" id="PF14903">
    <property type="entry name" value="WG_beta_rep"/>
    <property type="match status" value="2"/>
</dbReference>
<feature type="region of interest" description="Disordered" evidence="1">
    <location>
        <begin position="121"/>
        <end position="152"/>
    </location>
</feature>
<evidence type="ECO:0000256" key="2">
    <source>
        <dbReference type="SAM" id="Phobius"/>
    </source>
</evidence>
<comment type="caution">
    <text evidence="4">The sequence shown here is derived from an EMBL/GenBank/DDBJ whole genome shotgun (WGS) entry which is preliminary data.</text>
</comment>
<feature type="compositionally biased region" description="Basic and acidic residues" evidence="1">
    <location>
        <begin position="121"/>
        <end position="132"/>
    </location>
</feature>
<dbReference type="PANTHER" id="PTHR37841:SF1">
    <property type="entry name" value="DUF3298 DOMAIN-CONTAINING PROTEIN"/>
    <property type="match status" value="1"/>
</dbReference>
<name>A0ABV2LXI0_9FIRM</name>
<dbReference type="RefSeq" id="WP_257463661.1">
    <property type="nucleotide sequence ID" value="NZ_JANJZT010000001.1"/>
</dbReference>
<dbReference type="InterPro" id="IPR026870">
    <property type="entry name" value="Zinc_ribbon_dom"/>
</dbReference>
<evidence type="ECO:0000313" key="4">
    <source>
        <dbReference type="EMBL" id="MET3748826.1"/>
    </source>
</evidence>
<gene>
    <name evidence="4" type="ORF">ABID24_000042</name>
</gene>
<sequence>MYCKYCGKKLDDGVSFCTGCGKPIQKQPEKKEQEKPEKIKKTNHPQKKRTPKKSVRVIGAVAVLALSVAAVWGGYKIYTEKNGTDKLEDSMSADAKRIEALAEEEARAKDEWAAKVMAEEEAKEKEESKENTAAEEDTWTDPETGLTKIKGGHTGRKAGYVNENGEEVIPPIYDMVSEPGDNGLIRAEYYVGETGSGIYDDYQTGVESTTIFFNENGEKVYDYVREFGITPYKESNVTVVREGPDYFLVDKEGNRICEESYDYIESCDEYGNFVVKQDTKQGIINEKGKVILELSDVKISYIYQGEYDNGAYIVTGDEVSQIITVTGENPVTWQEGQITNVSLNCQRYQINLSDGTTEIRDFDGNIIISGEYQTFFLQHNGFIYKRVERDGLYNITAILDHNGNEMVSGENSFLHLRYPFDKEKIGAGLIYATDDDKEGLLTLDGKISLPCVYDDIQYLPDKQLIVYEKEKRTGVMNLETDVLWEADGAEFETITNNESETDLLTIEREGKYGLVNISDGEMILDCVYEDILKGNEDASKLVLKKEGKYELWNRKNGSYTEIPCDEDYIIKNDMGEFFEIAVDKNGDGSPWDDESGIIDQNGNCILEPVYDAITYDEQNEIFYVEIYENDQVGILDKNGQLLVPLAVYKRIVWDTNLIFIIPEEGKRRCVDYKGNELYITDGELDSYLGGGYLTGYEGDQCFLATSDGENIVKLDYKWIDVNIEDGIIRVMDWDNMCGYINVNGEEIINCTKPFLGEYKYGTIVVGNDEGKKGLMNLQQEVLIDYQYEILDNSGDSNCLTVREDGSWKIIGINNRVIVENMYGIEELKEISFSNARGGNISTSPKEGESEEWDYCGNKLK</sequence>